<evidence type="ECO:0000256" key="18">
    <source>
        <dbReference type="SAM" id="Coils"/>
    </source>
</evidence>
<dbReference type="InterPro" id="IPR005467">
    <property type="entry name" value="His_kinase_dom"/>
</dbReference>
<dbReference type="CDD" id="cd16922">
    <property type="entry name" value="HATPase_EvgS-ArcB-TorS-like"/>
    <property type="match status" value="1"/>
</dbReference>
<keyword evidence="9 24" id="KW-0418">Kinase</keyword>
<dbReference type="Proteomes" id="UP000198814">
    <property type="component" value="Unassembled WGS sequence"/>
</dbReference>
<dbReference type="InterPro" id="IPR033417">
    <property type="entry name" value="CHASE8"/>
</dbReference>
<dbReference type="Pfam" id="PF00512">
    <property type="entry name" value="HisKA"/>
    <property type="match status" value="1"/>
</dbReference>
<evidence type="ECO:0000256" key="6">
    <source>
        <dbReference type="ARBA" id="ARBA00022679"/>
    </source>
</evidence>
<dbReference type="EMBL" id="FODO01000004">
    <property type="protein sequence ID" value="SEO08830.1"/>
    <property type="molecule type" value="Genomic_DNA"/>
</dbReference>
<keyword evidence="5 17" id="KW-0597">Phosphoprotein</keyword>
<dbReference type="OrthoDB" id="8552871at2"/>
<feature type="domain" description="Response regulatory" evidence="21">
    <location>
        <begin position="665"/>
        <end position="779"/>
    </location>
</feature>
<feature type="coiled-coil region" evidence="18">
    <location>
        <begin position="828"/>
        <end position="855"/>
    </location>
</feature>
<dbReference type="Gene3D" id="1.10.287.130">
    <property type="match status" value="1"/>
</dbReference>
<sequence length="920" mass="102344">MKSSSSAAVTLRAKLQQISFATQGTAMLLVATLVILSSFFISFFSLLQTSQSTAKLLAENAVATLMFQDKTTAETLLRSLNNTLEVQAAVIYNEEKKQFVQYSVENKSLPESLPTLTENYTSDIHSLTITQPIYFNDQLLGGLYLEITLSPLYWQILWYVVITLAAAIIALFVANLMLQRFNRSVLDPLNELSSVMVHVTSKADYTTRLEPGAITELNTLSKGFNNMLEMIQERDAKLANHLDHLEDEVTKRTAELLLAKESAEAASKAKSEFLATMSHEIRTPMNGILGMTELLLDTHLDKDQRRFADTVQSSGQHLLGIINDILDFSKIESDHMELEIIDFDLVKMIEDTLAMFAQPADKKGLELAAQFTPPNIAFMVRGDSFRLRQIIANLLNNAIKFTSEGEVVVRTTLTNESGTRSNISICVEDTGIGIPAEYHDKIFQHFSQADGSTTRQYGGTGLGLTICKRLLELMDGSIHVESLPGQGSKFWIHVPLEKSQLEYSHSSNMADLIGIRALVVDDNQTNREILKIQLQNWQINVVCASGAEQALMFMNKALENNEPFHLAILDMHMPKMNGLQLADKIYAHPGMRKTRMMMLTSTHSDASQLERQSIGILRCVNKPIRQKELFEIIRDVMGRDLAKSATEDVIEQAPSAQLTAGIKGRILVAEDNPVNQEVAKAMLNRLGMETTIANDGKQAVELVYSNSYDIILMDCQMPVMDGFEATSEIRKQYGNIPIIALTANATEDDRTHCLNAGMNDFLSKPYSIDQLQQKITDWLSKEKSNSLNAVELEAIDMKHDANIMPALNPTRLNQIRELDSSGGNSLLNKILQAFLESAESNIRQLEQALLNCDADSLRQTAHALKSSSGNIGAEDLSAIFKQLEADGRSGELAHAHTLQQHMQQQYQSVITEIKKILNPS</sequence>
<evidence type="ECO:0000256" key="17">
    <source>
        <dbReference type="PROSITE-ProRule" id="PRU00169"/>
    </source>
</evidence>
<dbReference type="InterPro" id="IPR003660">
    <property type="entry name" value="HAMP_dom"/>
</dbReference>
<comment type="subcellular location">
    <subcellularLocation>
        <location evidence="2">Cell membrane</location>
        <topology evidence="2">Multi-pass membrane protein</topology>
    </subcellularLocation>
</comment>
<dbReference type="SMART" id="SM00073">
    <property type="entry name" value="HPT"/>
    <property type="match status" value="1"/>
</dbReference>
<evidence type="ECO:0000313" key="25">
    <source>
        <dbReference type="Proteomes" id="UP000198814"/>
    </source>
</evidence>
<evidence type="ECO:0000256" key="7">
    <source>
        <dbReference type="ARBA" id="ARBA00022692"/>
    </source>
</evidence>
<dbReference type="Pfam" id="PF00672">
    <property type="entry name" value="HAMP"/>
    <property type="match status" value="1"/>
</dbReference>
<dbReference type="InterPro" id="IPR003594">
    <property type="entry name" value="HATPase_dom"/>
</dbReference>
<evidence type="ECO:0000256" key="3">
    <source>
        <dbReference type="ARBA" id="ARBA00012438"/>
    </source>
</evidence>
<dbReference type="SMART" id="SM00304">
    <property type="entry name" value="HAMP"/>
    <property type="match status" value="1"/>
</dbReference>
<dbReference type="PROSITE" id="PS50109">
    <property type="entry name" value="HIS_KIN"/>
    <property type="match status" value="1"/>
</dbReference>
<reference evidence="25" key="1">
    <citation type="submission" date="2016-10" db="EMBL/GenBank/DDBJ databases">
        <authorList>
            <person name="Varghese N."/>
            <person name="Submissions S."/>
        </authorList>
    </citation>
    <scope>NUCLEOTIDE SEQUENCE [LARGE SCALE GENOMIC DNA]</scope>
    <source>
        <strain evidence="25">Nm76</strain>
    </source>
</reference>
<dbReference type="InterPro" id="IPR036641">
    <property type="entry name" value="HPT_dom_sf"/>
</dbReference>
<keyword evidence="6" id="KW-0808">Transferase</keyword>
<keyword evidence="18" id="KW-0175">Coiled coil</keyword>
<feature type="modified residue" description="4-aspartylphosphate" evidence="17">
    <location>
        <position position="570"/>
    </location>
</feature>
<dbReference type="PANTHER" id="PTHR45339">
    <property type="entry name" value="HYBRID SIGNAL TRANSDUCTION HISTIDINE KINASE J"/>
    <property type="match status" value="1"/>
</dbReference>
<evidence type="ECO:0000256" key="15">
    <source>
        <dbReference type="ARBA" id="ARBA00070152"/>
    </source>
</evidence>
<evidence type="ECO:0000256" key="19">
    <source>
        <dbReference type="SAM" id="Phobius"/>
    </source>
</evidence>
<keyword evidence="12" id="KW-0902">Two-component regulatory system</keyword>
<comment type="function">
    <text evidence="14">Member of the two-component regulatory system BvgS/BvgA. Phosphorylates BvgA via a four-step phosphorelay in response to environmental signals.</text>
</comment>
<dbReference type="InterPro" id="IPR003661">
    <property type="entry name" value="HisK_dim/P_dom"/>
</dbReference>
<dbReference type="FunFam" id="1.10.287.130:FF:000003">
    <property type="entry name" value="Histidine kinase"/>
    <property type="match status" value="1"/>
</dbReference>
<dbReference type="InterPro" id="IPR036097">
    <property type="entry name" value="HisK_dim/P_sf"/>
</dbReference>
<organism evidence="24 25">
    <name type="scientific">Nitrosomonas oligotropha</name>
    <dbReference type="NCBI Taxonomy" id="42354"/>
    <lineage>
        <taxon>Bacteria</taxon>
        <taxon>Pseudomonadati</taxon>
        <taxon>Pseudomonadota</taxon>
        <taxon>Betaproteobacteria</taxon>
        <taxon>Nitrosomonadales</taxon>
        <taxon>Nitrosomonadaceae</taxon>
        <taxon>Nitrosomonas</taxon>
    </lineage>
</organism>
<dbReference type="SUPFAM" id="SSF52172">
    <property type="entry name" value="CheY-like"/>
    <property type="match status" value="2"/>
</dbReference>
<dbReference type="FunFam" id="3.30.565.10:FF:000010">
    <property type="entry name" value="Sensor histidine kinase RcsC"/>
    <property type="match status" value="1"/>
</dbReference>
<feature type="transmembrane region" description="Helical" evidence="19">
    <location>
        <begin position="156"/>
        <end position="178"/>
    </location>
</feature>
<feature type="domain" description="Response regulatory" evidence="21">
    <location>
        <begin position="516"/>
        <end position="637"/>
    </location>
</feature>
<dbReference type="Pfam" id="PF01627">
    <property type="entry name" value="Hpt"/>
    <property type="match status" value="1"/>
</dbReference>
<dbReference type="SMART" id="SM00387">
    <property type="entry name" value="HATPase_c"/>
    <property type="match status" value="1"/>
</dbReference>
<dbReference type="SMART" id="SM00448">
    <property type="entry name" value="REC"/>
    <property type="match status" value="2"/>
</dbReference>
<feature type="domain" description="HPt" evidence="23">
    <location>
        <begin position="823"/>
        <end position="920"/>
    </location>
</feature>
<dbReference type="InterPro" id="IPR001789">
    <property type="entry name" value="Sig_transdc_resp-reg_receiver"/>
</dbReference>
<dbReference type="InterPro" id="IPR008207">
    <property type="entry name" value="Sig_transdc_His_kin_Hpt_dom"/>
</dbReference>
<dbReference type="InterPro" id="IPR036890">
    <property type="entry name" value="HATPase_C_sf"/>
</dbReference>
<dbReference type="Pfam" id="PF00072">
    <property type="entry name" value="Response_reg"/>
    <property type="match status" value="2"/>
</dbReference>
<feature type="transmembrane region" description="Helical" evidence="19">
    <location>
        <begin position="20"/>
        <end position="47"/>
    </location>
</feature>
<name>A0A1H8LUX9_9PROT</name>
<feature type="domain" description="Histidine kinase" evidence="20">
    <location>
        <begin position="276"/>
        <end position="498"/>
    </location>
</feature>
<feature type="modified residue" description="4-aspartylphosphate" evidence="17">
    <location>
        <position position="714"/>
    </location>
</feature>
<feature type="modified residue" description="Phosphohistidine" evidence="16">
    <location>
        <position position="862"/>
    </location>
</feature>
<dbReference type="SUPFAM" id="SSF47226">
    <property type="entry name" value="Histidine-containing phosphotransfer domain, HPT domain"/>
    <property type="match status" value="1"/>
</dbReference>
<protein>
    <recommendedName>
        <fullName evidence="15">Virulence sensor protein BvgS</fullName>
        <ecNumber evidence="3">2.7.13.3</ecNumber>
    </recommendedName>
</protein>
<dbReference type="STRING" id="42354.SAMN05216333_10466"/>
<dbReference type="SUPFAM" id="SSF47384">
    <property type="entry name" value="Homodimeric domain of signal transducing histidine kinase"/>
    <property type="match status" value="1"/>
</dbReference>
<evidence type="ECO:0000259" key="21">
    <source>
        <dbReference type="PROSITE" id="PS50110"/>
    </source>
</evidence>
<dbReference type="Gene3D" id="3.30.565.10">
    <property type="entry name" value="Histidine kinase-like ATPase, C-terminal domain"/>
    <property type="match status" value="1"/>
</dbReference>
<dbReference type="Gene3D" id="6.10.340.10">
    <property type="match status" value="1"/>
</dbReference>
<dbReference type="CDD" id="cd06225">
    <property type="entry name" value="HAMP"/>
    <property type="match status" value="1"/>
</dbReference>
<evidence type="ECO:0000256" key="1">
    <source>
        <dbReference type="ARBA" id="ARBA00000085"/>
    </source>
</evidence>
<evidence type="ECO:0000256" key="12">
    <source>
        <dbReference type="ARBA" id="ARBA00023012"/>
    </source>
</evidence>
<keyword evidence="10" id="KW-0067">ATP-binding</keyword>
<evidence type="ECO:0000256" key="16">
    <source>
        <dbReference type="PROSITE-ProRule" id="PRU00110"/>
    </source>
</evidence>
<dbReference type="GO" id="GO:0000155">
    <property type="term" value="F:phosphorelay sensor kinase activity"/>
    <property type="evidence" value="ECO:0007669"/>
    <property type="project" value="InterPro"/>
</dbReference>
<keyword evidence="11 19" id="KW-1133">Transmembrane helix</keyword>
<dbReference type="AlphaFoldDB" id="A0A1H8LUX9"/>
<evidence type="ECO:0000259" key="20">
    <source>
        <dbReference type="PROSITE" id="PS50109"/>
    </source>
</evidence>
<dbReference type="CDD" id="cd17546">
    <property type="entry name" value="REC_hyHK_CKI1_RcsC-like"/>
    <property type="match status" value="1"/>
</dbReference>
<dbReference type="EC" id="2.7.13.3" evidence="3"/>
<dbReference type="PROSITE" id="PS50110">
    <property type="entry name" value="RESPONSE_REGULATORY"/>
    <property type="match status" value="2"/>
</dbReference>
<dbReference type="Pfam" id="PF02518">
    <property type="entry name" value="HATPase_c"/>
    <property type="match status" value="1"/>
</dbReference>
<evidence type="ECO:0000256" key="2">
    <source>
        <dbReference type="ARBA" id="ARBA00004651"/>
    </source>
</evidence>
<dbReference type="GO" id="GO:0005524">
    <property type="term" value="F:ATP binding"/>
    <property type="evidence" value="ECO:0007669"/>
    <property type="project" value="UniProtKB-KW"/>
</dbReference>
<feature type="domain" description="HAMP" evidence="22">
    <location>
        <begin position="183"/>
        <end position="236"/>
    </location>
</feature>
<evidence type="ECO:0000256" key="10">
    <source>
        <dbReference type="ARBA" id="ARBA00022840"/>
    </source>
</evidence>
<dbReference type="Gene3D" id="3.40.50.2300">
    <property type="match status" value="2"/>
</dbReference>
<keyword evidence="7 19" id="KW-0812">Transmembrane</keyword>
<evidence type="ECO:0000259" key="22">
    <source>
        <dbReference type="PROSITE" id="PS50885"/>
    </source>
</evidence>
<evidence type="ECO:0000259" key="23">
    <source>
        <dbReference type="PROSITE" id="PS50894"/>
    </source>
</evidence>
<dbReference type="CDD" id="cd00088">
    <property type="entry name" value="HPT"/>
    <property type="match status" value="1"/>
</dbReference>
<evidence type="ECO:0000256" key="5">
    <source>
        <dbReference type="ARBA" id="ARBA00022553"/>
    </source>
</evidence>
<keyword evidence="8" id="KW-0547">Nucleotide-binding</keyword>
<dbReference type="PRINTS" id="PR00344">
    <property type="entry name" value="BCTRLSENSOR"/>
</dbReference>
<evidence type="ECO:0000256" key="11">
    <source>
        <dbReference type="ARBA" id="ARBA00022989"/>
    </source>
</evidence>
<evidence type="ECO:0000256" key="8">
    <source>
        <dbReference type="ARBA" id="ARBA00022741"/>
    </source>
</evidence>
<dbReference type="SUPFAM" id="SSF55874">
    <property type="entry name" value="ATPase domain of HSP90 chaperone/DNA topoisomerase II/histidine kinase"/>
    <property type="match status" value="1"/>
</dbReference>
<dbReference type="PROSITE" id="PS50885">
    <property type="entry name" value="HAMP"/>
    <property type="match status" value="1"/>
</dbReference>
<dbReference type="SMART" id="SM00388">
    <property type="entry name" value="HisKA"/>
    <property type="match status" value="1"/>
</dbReference>
<proteinExistence type="predicted"/>
<accession>A0A1H8LUX9</accession>
<dbReference type="InterPro" id="IPR004358">
    <property type="entry name" value="Sig_transdc_His_kin-like_C"/>
</dbReference>
<dbReference type="InterPro" id="IPR011006">
    <property type="entry name" value="CheY-like_superfamily"/>
</dbReference>
<gene>
    <name evidence="24" type="ORF">SAMN05216333_10466</name>
</gene>
<evidence type="ECO:0000313" key="24">
    <source>
        <dbReference type="EMBL" id="SEO08830.1"/>
    </source>
</evidence>
<dbReference type="Gene3D" id="1.20.120.160">
    <property type="entry name" value="HPT domain"/>
    <property type="match status" value="1"/>
</dbReference>
<dbReference type="PROSITE" id="PS50894">
    <property type="entry name" value="HPT"/>
    <property type="match status" value="1"/>
</dbReference>
<keyword evidence="25" id="KW-1185">Reference proteome</keyword>
<dbReference type="GO" id="GO:0005886">
    <property type="term" value="C:plasma membrane"/>
    <property type="evidence" value="ECO:0007669"/>
    <property type="project" value="UniProtKB-SubCell"/>
</dbReference>
<keyword evidence="4" id="KW-1003">Cell membrane</keyword>
<keyword evidence="13 19" id="KW-0472">Membrane</keyword>
<dbReference type="RefSeq" id="WP_090316453.1">
    <property type="nucleotide sequence ID" value="NZ_FNOE01000004.1"/>
</dbReference>
<evidence type="ECO:0000256" key="13">
    <source>
        <dbReference type="ARBA" id="ARBA00023136"/>
    </source>
</evidence>
<dbReference type="CDD" id="cd00156">
    <property type="entry name" value="REC"/>
    <property type="match status" value="1"/>
</dbReference>
<evidence type="ECO:0000256" key="14">
    <source>
        <dbReference type="ARBA" id="ARBA00058004"/>
    </source>
</evidence>
<evidence type="ECO:0000256" key="9">
    <source>
        <dbReference type="ARBA" id="ARBA00022777"/>
    </source>
</evidence>
<dbReference type="PANTHER" id="PTHR45339:SF1">
    <property type="entry name" value="HYBRID SIGNAL TRANSDUCTION HISTIDINE KINASE J"/>
    <property type="match status" value="1"/>
</dbReference>
<comment type="catalytic activity">
    <reaction evidence="1">
        <text>ATP + protein L-histidine = ADP + protein N-phospho-L-histidine.</text>
        <dbReference type="EC" id="2.7.13.3"/>
    </reaction>
</comment>
<dbReference type="CDD" id="cd00082">
    <property type="entry name" value="HisKA"/>
    <property type="match status" value="1"/>
</dbReference>
<evidence type="ECO:0000256" key="4">
    <source>
        <dbReference type="ARBA" id="ARBA00022475"/>
    </source>
</evidence>
<dbReference type="Pfam" id="PF17152">
    <property type="entry name" value="CHASE8"/>
    <property type="match status" value="1"/>
</dbReference>